<sequence>MTRLQHSTIMVGMARGTQYCTVTLNQLNQILRPNAKVVVSRKFAELLDIDSKTLELPAGQSNLILPSIVEDSLIPEHGVSLKVEDWTE</sequence>
<dbReference type="AlphaFoldDB" id="A0A382SLE1"/>
<gene>
    <name evidence="1" type="ORF">METZ01_LOCUS363563</name>
</gene>
<proteinExistence type="predicted"/>
<evidence type="ECO:0000313" key="1">
    <source>
        <dbReference type="EMBL" id="SVD10709.1"/>
    </source>
</evidence>
<organism evidence="1">
    <name type="scientific">marine metagenome</name>
    <dbReference type="NCBI Taxonomy" id="408172"/>
    <lineage>
        <taxon>unclassified sequences</taxon>
        <taxon>metagenomes</taxon>
        <taxon>ecological metagenomes</taxon>
    </lineage>
</organism>
<reference evidence="1" key="1">
    <citation type="submission" date="2018-05" db="EMBL/GenBank/DDBJ databases">
        <authorList>
            <person name="Lanie J.A."/>
            <person name="Ng W.-L."/>
            <person name="Kazmierczak K.M."/>
            <person name="Andrzejewski T.M."/>
            <person name="Davidsen T.M."/>
            <person name="Wayne K.J."/>
            <person name="Tettelin H."/>
            <person name="Glass J.I."/>
            <person name="Rusch D."/>
            <person name="Podicherti R."/>
            <person name="Tsui H.-C.T."/>
            <person name="Winkler M.E."/>
        </authorList>
    </citation>
    <scope>NUCLEOTIDE SEQUENCE</scope>
</reference>
<protein>
    <submittedName>
        <fullName evidence="1">Uncharacterized protein</fullName>
    </submittedName>
</protein>
<accession>A0A382SLE1</accession>
<dbReference type="EMBL" id="UINC01129956">
    <property type="protein sequence ID" value="SVD10709.1"/>
    <property type="molecule type" value="Genomic_DNA"/>
</dbReference>
<name>A0A382SLE1_9ZZZZ</name>